<sequence>MSWLFIPRIVRRQPAFAAAGIGVVAMGVALAATAASLINALLFRPLPTFAGEQLHRIDSGIYDGIMTAPDTRDVIEELAPLPIFSFSHWSGVEYRHGHGGGTHLVDLCEVEGDAFGVLGWRPEQGRLLAAADYLPGSEAVAVLSHAFWQQQLGGGEVLDELVNLNGVPFRVVGVLPAEFDRVKRTRVPDLWTASVHASAPWRYDNRNFNSETVVARIADPAHLPETRVRLTALSERLRAEYPETDISIGMTLKPDAAAAAEELGDLVAKSYTIAALIAGLLLVACFNVGNMLLANAYRRQREFAVRQSFGATPAHLFRLLIGESMSIALIGGALGTVAALGLTHLVDQLEFGRAVDVVFDGRALGWALMVTLVLGLGGGLVPALQMSFRPFGEQLQSGARGTVSTRVAQGLIVGQVAFCAVLLTCCFLFLQSLRASLRWDPGIGTENLVYADIHLKSVLGERRTTVVRELLERARALPGVESAGMARGRPLGGAGSTQIRTERWDPAVEADHCFANSTFSVDGWFASLDVPFVAGRDFRLDEIVYPFAYAIINESMRERFWPDRTNHEVLGAEFLPWGSGTSVRIVGVVRDFAISPWTPIRPLCAIGHYENRMALHLRTAGDPRSVLAGFAALLRDPGNEFVAGDVEFFPDAQARAFVDVDSTLRVTATLAGAALLLAACGTWFMTRQWVRLQRKELGIRLAIGATPESLLWRTVRRSIRLAAMGLVMGGALSFWLAGYLRDVLPGTNGDARPAFVAVVAVTGLVSLIASYLPARQVMGIQPREVLNEV</sequence>
<name>A0AAE9ZW65_9BACT</name>
<evidence type="ECO:0000256" key="2">
    <source>
        <dbReference type="ARBA" id="ARBA00022475"/>
    </source>
</evidence>
<dbReference type="KEGG" id="slom:PXH66_00650"/>
<dbReference type="PANTHER" id="PTHR30572">
    <property type="entry name" value="MEMBRANE COMPONENT OF TRANSPORTER-RELATED"/>
    <property type="match status" value="1"/>
</dbReference>
<evidence type="ECO:0000256" key="5">
    <source>
        <dbReference type="ARBA" id="ARBA00023136"/>
    </source>
</evidence>
<dbReference type="GO" id="GO:0022857">
    <property type="term" value="F:transmembrane transporter activity"/>
    <property type="evidence" value="ECO:0007669"/>
    <property type="project" value="TreeGrafter"/>
</dbReference>
<keyword evidence="11" id="KW-1185">Reference proteome</keyword>
<dbReference type="AlphaFoldDB" id="A0AAE9ZW65"/>
<evidence type="ECO:0000256" key="1">
    <source>
        <dbReference type="ARBA" id="ARBA00004651"/>
    </source>
</evidence>
<feature type="transmembrane region" description="Helical" evidence="7">
    <location>
        <begin position="316"/>
        <end position="343"/>
    </location>
</feature>
<keyword evidence="4 7" id="KW-1133">Transmembrane helix</keyword>
<dbReference type="Proteomes" id="UP001218638">
    <property type="component" value="Chromosome"/>
</dbReference>
<feature type="domain" description="ABC3 transporter permease C-terminal" evidence="8">
    <location>
        <begin position="276"/>
        <end position="388"/>
    </location>
</feature>
<accession>A0AAE9ZW65</accession>
<organism evidence="10 11">
    <name type="scientific">Synoicihabitans lomoniglobus</name>
    <dbReference type="NCBI Taxonomy" id="2909285"/>
    <lineage>
        <taxon>Bacteria</taxon>
        <taxon>Pseudomonadati</taxon>
        <taxon>Verrucomicrobiota</taxon>
        <taxon>Opitutia</taxon>
        <taxon>Opitutales</taxon>
        <taxon>Opitutaceae</taxon>
        <taxon>Synoicihabitans</taxon>
    </lineage>
</organism>
<dbReference type="GO" id="GO:0005886">
    <property type="term" value="C:plasma membrane"/>
    <property type="evidence" value="ECO:0007669"/>
    <property type="project" value="UniProtKB-SubCell"/>
</dbReference>
<feature type="transmembrane region" description="Helical" evidence="7">
    <location>
        <begin position="407"/>
        <end position="430"/>
    </location>
</feature>
<feature type="domain" description="MacB-like periplasmic core" evidence="9">
    <location>
        <begin position="24"/>
        <end position="232"/>
    </location>
</feature>
<comment type="similarity">
    <text evidence="6">Belongs to the ABC-4 integral membrane protein family.</text>
</comment>
<feature type="transmembrane region" description="Helical" evidence="7">
    <location>
        <begin position="753"/>
        <end position="774"/>
    </location>
</feature>
<dbReference type="InterPro" id="IPR025857">
    <property type="entry name" value="MacB_PCD"/>
</dbReference>
<feature type="transmembrane region" description="Helical" evidence="7">
    <location>
        <begin position="666"/>
        <end position="685"/>
    </location>
</feature>
<comment type="subcellular location">
    <subcellularLocation>
        <location evidence="1">Cell membrane</location>
        <topology evidence="1">Multi-pass membrane protein</topology>
    </subcellularLocation>
</comment>
<evidence type="ECO:0000256" key="3">
    <source>
        <dbReference type="ARBA" id="ARBA00022692"/>
    </source>
</evidence>
<feature type="transmembrane region" description="Helical" evidence="7">
    <location>
        <begin position="271"/>
        <end position="295"/>
    </location>
</feature>
<evidence type="ECO:0000259" key="9">
    <source>
        <dbReference type="Pfam" id="PF12704"/>
    </source>
</evidence>
<feature type="transmembrane region" description="Helical" evidence="7">
    <location>
        <begin position="721"/>
        <end position="741"/>
    </location>
</feature>
<dbReference type="RefSeq" id="WP_330929303.1">
    <property type="nucleotide sequence ID" value="NZ_CP119075.1"/>
</dbReference>
<proteinExistence type="inferred from homology"/>
<evidence type="ECO:0000256" key="7">
    <source>
        <dbReference type="SAM" id="Phobius"/>
    </source>
</evidence>
<dbReference type="InterPro" id="IPR050250">
    <property type="entry name" value="Macrolide_Exporter_MacB"/>
</dbReference>
<feature type="transmembrane region" description="Helical" evidence="7">
    <location>
        <begin position="363"/>
        <end position="386"/>
    </location>
</feature>
<evidence type="ECO:0000256" key="6">
    <source>
        <dbReference type="ARBA" id="ARBA00038076"/>
    </source>
</evidence>
<keyword evidence="3 7" id="KW-0812">Transmembrane</keyword>
<protein>
    <submittedName>
        <fullName evidence="10">ABC transporter permease</fullName>
    </submittedName>
</protein>
<evidence type="ECO:0000256" key="4">
    <source>
        <dbReference type="ARBA" id="ARBA00022989"/>
    </source>
</evidence>
<dbReference type="InterPro" id="IPR003838">
    <property type="entry name" value="ABC3_permease_C"/>
</dbReference>
<feature type="domain" description="ABC3 transporter permease C-terminal" evidence="8">
    <location>
        <begin position="670"/>
        <end position="782"/>
    </location>
</feature>
<dbReference type="EMBL" id="CP119075">
    <property type="protein sequence ID" value="WED65356.1"/>
    <property type="molecule type" value="Genomic_DNA"/>
</dbReference>
<evidence type="ECO:0000313" key="10">
    <source>
        <dbReference type="EMBL" id="WED65356.1"/>
    </source>
</evidence>
<dbReference type="Pfam" id="PF12704">
    <property type="entry name" value="MacB_PCD"/>
    <property type="match status" value="1"/>
</dbReference>
<gene>
    <name evidence="10" type="ORF">PXH66_00650</name>
</gene>
<dbReference type="Pfam" id="PF02687">
    <property type="entry name" value="FtsX"/>
    <property type="match status" value="2"/>
</dbReference>
<keyword evidence="2" id="KW-1003">Cell membrane</keyword>
<reference evidence="10" key="1">
    <citation type="submission" date="2023-03" db="EMBL/GenBank/DDBJ databases">
        <title>Lomoglobus Profundus gen. nov., sp. nov., a novel member of the phylum Verrucomicrobia, isolated from deep-marine sediment of South China Sea.</title>
        <authorList>
            <person name="Ahmad T."/>
            <person name="Ishaq S.E."/>
            <person name="Wang F."/>
        </authorList>
    </citation>
    <scope>NUCLEOTIDE SEQUENCE</scope>
    <source>
        <strain evidence="10">LMO-M01</strain>
    </source>
</reference>
<keyword evidence="5 7" id="KW-0472">Membrane</keyword>
<dbReference type="PANTHER" id="PTHR30572:SF4">
    <property type="entry name" value="ABC TRANSPORTER PERMEASE YTRF"/>
    <property type="match status" value="1"/>
</dbReference>
<evidence type="ECO:0000259" key="8">
    <source>
        <dbReference type="Pfam" id="PF02687"/>
    </source>
</evidence>
<evidence type="ECO:0000313" key="11">
    <source>
        <dbReference type="Proteomes" id="UP001218638"/>
    </source>
</evidence>